<dbReference type="Pfam" id="PF03219">
    <property type="entry name" value="TLC"/>
    <property type="match status" value="1"/>
</dbReference>
<comment type="subcellular location">
    <subcellularLocation>
        <location evidence="1">Membrane</location>
        <topology evidence="1">Multi-pass membrane protein</topology>
    </subcellularLocation>
    <subcellularLocation>
        <location evidence="8">Plastid</location>
        <location evidence="8">Chloroplast membrane</location>
        <topology evidence="8">Multi-pass membrane protein</topology>
    </subcellularLocation>
</comment>
<dbReference type="GO" id="GO:0005524">
    <property type="term" value="F:ATP binding"/>
    <property type="evidence" value="ECO:0007669"/>
    <property type="project" value="UniProtKB-KW"/>
</dbReference>
<evidence type="ECO:0000256" key="5">
    <source>
        <dbReference type="ARBA" id="ARBA00022840"/>
    </source>
</evidence>
<dbReference type="InterPro" id="IPR004667">
    <property type="entry name" value="ADP_ATP_car_bac_type"/>
</dbReference>
<dbReference type="AlphaFoldDB" id="B9TI30"/>
<keyword evidence="8" id="KW-0934">Plastid</keyword>
<evidence type="ECO:0000256" key="4">
    <source>
        <dbReference type="ARBA" id="ARBA00022741"/>
    </source>
</evidence>
<keyword evidence="8" id="KW-0150">Chloroplast</keyword>
<keyword evidence="4 8" id="KW-0547">Nucleotide-binding</keyword>
<dbReference type="GO" id="GO:0005471">
    <property type="term" value="F:ATP:ADP antiporter activity"/>
    <property type="evidence" value="ECO:0007669"/>
    <property type="project" value="InterPro"/>
</dbReference>
<keyword evidence="2 8" id="KW-0813">Transport</keyword>
<name>B9TI30_RICCO</name>
<evidence type="ECO:0000256" key="7">
    <source>
        <dbReference type="ARBA" id="ARBA00023136"/>
    </source>
</evidence>
<protein>
    <recommendedName>
        <fullName evidence="8">ADP,ATP carrier protein</fullName>
    </recommendedName>
</protein>
<dbReference type="InParanoid" id="B9TI30"/>
<comment type="caution">
    <text evidence="8">Lacks conserved residue(s) required for the propagation of feature annotation.</text>
</comment>
<evidence type="ECO:0000256" key="1">
    <source>
        <dbReference type="ARBA" id="ARBA00004141"/>
    </source>
</evidence>
<accession>B9TI30</accession>
<keyword evidence="6 8" id="KW-1133">Transmembrane helix</keyword>
<organism evidence="9 10">
    <name type="scientific">Ricinus communis</name>
    <name type="common">Castor bean</name>
    <dbReference type="NCBI Taxonomy" id="3988"/>
    <lineage>
        <taxon>Eukaryota</taxon>
        <taxon>Viridiplantae</taxon>
        <taxon>Streptophyta</taxon>
        <taxon>Embryophyta</taxon>
        <taxon>Tracheophyta</taxon>
        <taxon>Spermatophyta</taxon>
        <taxon>Magnoliopsida</taxon>
        <taxon>eudicotyledons</taxon>
        <taxon>Gunneridae</taxon>
        <taxon>Pentapetalae</taxon>
        <taxon>rosids</taxon>
        <taxon>fabids</taxon>
        <taxon>Malpighiales</taxon>
        <taxon>Euphorbiaceae</taxon>
        <taxon>Acalyphoideae</taxon>
        <taxon>Acalypheae</taxon>
        <taxon>Ricinus</taxon>
    </lineage>
</organism>
<keyword evidence="7 8" id="KW-0472">Membrane</keyword>
<evidence type="ECO:0000256" key="3">
    <source>
        <dbReference type="ARBA" id="ARBA00022692"/>
    </source>
</evidence>
<evidence type="ECO:0000313" key="9">
    <source>
        <dbReference type="EMBL" id="EEF24484.1"/>
    </source>
</evidence>
<keyword evidence="10" id="KW-1185">Reference proteome</keyword>
<evidence type="ECO:0000256" key="8">
    <source>
        <dbReference type="RuleBase" id="RU363121"/>
    </source>
</evidence>
<dbReference type="PANTHER" id="PTHR43596">
    <property type="entry name" value="ADP,ATP CARRIER PROTEIN"/>
    <property type="match status" value="1"/>
</dbReference>
<keyword evidence="3 8" id="KW-0812">Transmembrane</keyword>
<feature type="transmembrane region" description="Helical" evidence="8">
    <location>
        <begin position="79"/>
        <end position="99"/>
    </location>
</feature>
<sequence>MGSCCHLIRGKLWWSRKLKVVTYVVTRPGRELLFTVVSQEEKYKTKVCIDVIVQRLGDATAAGMYKLLFSTLHGRTSTVSVYALPIRIIMLSLYSYSILTVSF</sequence>
<evidence type="ECO:0000256" key="2">
    <source>
        <dbReference type="ARBA" id="ARBA00022448"/>
    </source>
</evidence>
<dbReference type="GO" id="GO:0031969">
    <property type="term" value="C:chloroplast membrane"/>
    <property type="evidence" value="ECO:0007669"/>
    <property type="project" value="UniProtKB-SubCell"/>
</dbReference>
<dbReference type="Proteomes" id="UP000008311">
    <property type="component" value="Unassembled WGS sequence"/>
</dbReference>
<evidence type="ECO:0000256" key="6">
    <source>
        <dbReference type="ARBA" id="ARBA00022989"/>
    </source>
</evidence>
<dbReference type="EMBL" id="EQ982116">
    <property type="protein sequence ID" value="EEF24484.1"/>
    <property type="molecule type" value="Genomic_DNA"/>
</dbReference>
<keyword evidence="5 8" id="KW-0067">ATP-binding</keyword>
<evidence type="ECO:0000313" key="10">
    <source>
        <dbReference type="Proteomes" id="UP000008311"/>
    </source>
</evidence>
<reference evidence="10" key="1">
    <citation type="journal article" date="2010" name="Nat. Biotechnol.">
        <title>Draft genome sequence of the oilseed species Ricinus communis.</title>
        <authorList>
            <person name="Chan A.P."/>
            <person name="Crabtree J."/>
            <person name="Zhao Q."/>
            <person name="Lorenzi H."/>
            <person name="Orvis J."/>
            <person name="Puiu D."/>
            <person name="Melake-Berhan A."/>
            <person name="Jones K.M."/>
            <person name="Redman J."/>
            <person name="Chen G."/>
            <person name="Cahoon E.B."/>
            <person name="Gedil M."/>
            <person name="Stanke M."/>
            <person name="Haas B.J."/>
            <person name="Wortman J.R."/>
            <person name="Fraser-Liggett C.M."/>
            <person name="Ravel J."/>
            <person name="Rabinowicz P.D."/>
        </authorList>
    </citation>
    <scope>NUCLEOTIDE SEQUENCE [LARGE SCALE GENOMIC DNA]</scope>
    <source>
        <strain evidence="10">cv. Hale</strain>
    </source>
</reference>
<dbReference type="eggNOG" id="ENOG502QPVU">
    <property type="taxonomic scope" value="Eukaryota"/>
</dbReference>
<proteinExistence type="inferred from homology"/>
<gene>
    <name evidence="9" type="ORF">RCOM_2145780</name>
</gene>
<dbReference type="PANTHER" id="PTHR43596:SF1">
    <property type="entry name" value="ADP,ATP CARRIER PROTEIN"/>
    <property type="match status" value="1"/>
</dbReference>
<comment type="similarity">
    <text evidence="8">Belongs to the ADP/ATP translocase tlc family.</text>
</comment>